<dbReference type="Proteomes" id="UP000228621">
    <property type="component" value="Unassembled WGS sequence"/>
</dbReference>
<gene>
    <name evidence="1" type="ORF">CEX98_13770</name>
</gene>
<reference evidence="2" key="1">
    <citation type="journal article" date="2019" name="Genome Announc.">
        <title>Draft Genome Sequence of Pseudoalteromonas piscicida Strain 36Y ROTHPW, an Hypersaline Seawater Isolate from the South Coast of Sonora, Mexico.</title>
        <authorList>
            <person name="Sanchez-Diaz R."/>
            <person name="Molina-Garza Z.J."/>
            <person name="Cruz-Suarez L.E."/>
            <person name="Selvin J."/>
            <person name="Kiran G.S."/>
            <person name="Ibarra-Gamez J.C."/>
            <person name="Gomez-Gil B."/>
            <person name="Galaviz-Silva L."/>
        </authorList>
    </citation>
    <scope>NUCLEOTIDE SEQUENCE [LARGE SCALE GENOMIC DNA]</scope>
    <source>
        <strain evidence="2">36Y_RITHPW</strain>
    </source>
</reference>
<sequence>MKISTLVSGVLIALAAYSPLSEAHRVWIKPSATVVSGDSEWITFDAAIANGIFNPDHYAYPLARLSAVSPTGADVELQHAAKLKYRSVFDIELNQQGTYKVFNQSRSLVARWTDENGEKHYWPGRGKIGSVEAFNKEVPKTAKNLSVTDVARRLEVFVTLGAPNKTALKPTGKGLELNPISHPNDLYTGEPITLQYTMDGEPAEGAEVIVVRQDEKYRDNSQPSKFTTNAKGEVTLTLAEPGMYWFEVEYQDNKAQAPATKRAGSYVTTLEVLPL</sequence>
<dbReference type="EMBL" id="NKHF01000062">
    <property type="protein sequence ID" value="PCK31123.1"/>
    <property type="molecule type" value="Genomic_DNA"/>
</dbReference>
<keyword evidence="2" id="KW-1185">Reference proteome</keyword>
<organism evidence="1 2">
    <name type="scientific">Pseudoalteromonas piscicida</name>
    <dbReference type="NCBI Taxonomy" id="43662"/>
    <lineage>
        <taxon>Bacteria</taxon>
        <taxon>Pseudomonadati</taxon>
        <taxon>Pseudomonadota</taxon>
        <taxon>Gammaproteobacteria</taxon>
        <taxon>Alteromonadales</taxon>
        <taxon>Pseudoalteromonadaceae</taxon>
        <taxon>Pseudoalteromonas</taxon>
    </lineage>
</organism>
<comment type="caution">
    <text evidence="1">The sequence shown here is derived from an EMBL/GenBank/DDBJ whole genome shotgun (WGS) entry which is preliminary data.</text>
</comment>
<dbReference type="OrthoDB" id="5943at2"/>
<dbReference type="AlphaFoldDB" id="A0A2A5JNV2"/>
<evidence type="ECO:0000313" key="2">
    <source>
        <dbReference type="Proteomes" id="UP000228621"/>
    </source>
</evidence>
<protein>
    <submittedName>
        <fullName evidence="1">ABC transporter permease</fullName>
    </submittedName>
</protein>
<dbReference type="InterPro" id="IPR019613">
    <property type="entry name" value="DUF4198"/>
</dbReference>
<dbReference type="RefSeq" id="WP_099642640.1">
    <property type="nucleotide sequence ID" value="NZ_NKHF01000062.1"/>
</dbReference>
<dbReference type="Pfam" id="PF10670">
    <property type="entry name" value="DUF4198"/>
    <property type="match status" value="1"/>
</dbReference>
<accession>A0A2A5JNV2</accession>
<name>A0A2A5JNV2_PSEO7</name>
<evidence type="ECO:0000313" key="1">
    <source>
        <dbReference type="EMBL" id="PCK31123.1"/>
    </source>
</evidence>
<proteinExistence type="predicted"/>